<dbReference type="Gene3D" id="1.25.40.20">
    <property type="entry name" value="Ankyrin repeat-containing domain"/>
    <property type="match status" value="2"/>
</dbReference>
<dbReference type="PANTHER" id="PTHR10039:SF15">
    <property type="entry name" value="NACHT DOMAIN-CONTAINING PROTEIN"/>
    <property type="match status" value="1"/>
</dbReference>
<protein>
    <recommendedName>
        <fullName evidence="7">Nephrocystin 3-like N-terminal domain-containing protein</fullName>
    </recommendedName>
</protein>
<dbReference type="PANTHER" id="PTHR10039">
    <property type="entry name" value="AMELOGENIN"/>
    <property type="match status" value="1"/>
</dbReference>
<comment type="caution">
    <text evidence="8">The sequence shown here is derived from an EMBL/GenBank/DDBJ whole genome shotgun (WGS) entry which is preliminary data.</text>
</comment>
<dbReference type="Gene3D" id="1.20.58.340">
    <property type="entry name" value="Magnesium transport protein CorA, transmembrane region"/>
    <property type="match status" value="1"/>
</dbReference>
<evidence type="ECO:0000256" key="4">
    <source>
        <dbReference type="ARBA" id="ARBA00022989"/>
    </source>
</evidence>
<feature type="transmembrane region" description="Helical" evidence="6">
    <location>
        <begin position="991"/>
        <end position="1011"/>
    </location>
</feature>
<comment type="subcellular location">
    <subcellularLocation>
        <location evidence="1">Membrane</location>
        <topology evidence="1">Multi-pass membrane protein</topology>
    </subcellularLocation>
</comment>
<dbReference type="Pfam" id="PF24883">
    <property type="entry name" value="NPHP3_N"/>
    <property type="match status" value="1"/>
</dbReference>
<dbReference type="EMBL" id="MU865423">
    <property type="protein sequence ID" value="KAK4223548.1"/>
    <property type="molecule type" value="Genomic_DNA"/>
</dbReference>
<keyword evidence="3" id="KW-0677">Repeat</keyword>
<evidence type="ECO:0000256" key="6">
    <source>
        <dbReference type="SAM" id="Phobius"/>
    </source>
</evidence>
<dbReference type="Pfam" id="PF12796">
    <property type="entry name" value="Ank_2"/>
    <property type="match status" value="2"/>
</dbReference>
<feature type="domain" description="Nephrocystin 3-like N-terminal" evidence="7">
    <location>
        <begin position="35"/>
        <end position="199"/>
    </location>
</feature>
<proteinExistence type="predicted"/>
<dbReference type="InterPro" id="IPR002110">
    <property type="entry name" value="Ankyrin_rpt"/>
</dbReference>
<keyword evidence="9" id="KW-1185">Reference proteome</keyword>
<keyword evidence="2 6" id="KW-0812">Transmembrane</keyword>
<evidence type="ECO:0000256" key="5">
    <source>
        <dbReference type="ARBA" id="ARBA00023136"/>
    </source>
</evidence>
<name>A0AAN7GSI3_9PEZI</name>
<gene>
    <name evidence="8" type="ORF">QBC38DRAFT_46433</name>
</gene>
<evidence type="ECO:0000256" key="2">
    <source>
        <dbReference type="ARBA" id="ARBA00022692"/>
    </source>
</evidence>
<dbReference type="GO" id="GO:0016020">
    <property type="term" value="C:membrane"/>
    <property type="evidence" value="ECO:0007669"/>
    <property type="project" value="UniProtKB-SubCell"/>
</dbReference>
<dbReference type="InterPro" id="IPR027417">
    <property type="entry name" value="P-loop_NTPase"/>
</dbReference>
<dbReference type="InterPro" id="IPR002523">
    <property type="entry name" value="MgTranspt_CorA/ZnTranspt_ZntB"/>
</dbReference>
<evidence type="ECO:0000313" key="9">
    <source>
        <dbReference type="Proteomes" id="UP001301958"/>
    </source>
</evidence>
<accession>A0AAN7GSI3</accession>
<dbReference type="Pfam" id="PF01544">
    <property type="entry name" value="CorA"/>
    <property type="match status" value="1"/>
</dbReference>
<organism evidence="8 9">
    <name type="scientific">Podospora fimiseda</name>
    <dbReference type="NCBI Taxonomy" id="252190"/>
    <lineage>
        <taxon>Eukaryota</taxon>
        <taxon>Fungi</taxon>
        <taxon>Dikarya</taxon>
        <taxon>Ascomycota</taxon>
        <taxon>Pezizomycotina</taxon>
        <taxon>Sordariomycetes</taxon>
        <taxon>Sordariomycetidae</taxon>
        <taxon>Sordariales</taxon>
        <taxon>Podosporaceae</taxon>
        <taxon>Podospora</taxon>
    </lineage>
</organism>
<keyword evidence="4 6" id="KW-1133">Transmembrane helix</keyword>
<dbReference type="SUPFAM" id="SSF48403">
    <property type="entry name" value="Ankyrin repeat"/>
    <property type="match status" value="1"/>
</dbReference>
<reference evidence="8" key="1">
    <citation type="journal article" date="2023" name="Mol. Phylogenet. Evol.">
        <title>Genome-scale phylogeny and comparative genomics of the fungal order Sordariales.</title>
        <authorList>
            <person name="Hensen N."/>
            <person name="Bonometti L."/>
            <person name="Westerberg I."/>
            <person name="Brannstrom I.O."/>
            <person name="Guillou S."/>
            <person name="Cros-Aarteil S."/>
            <person name="Calhoun S."/>
            <person name="Haridas S."/>
            <person name="Kuo A."/>
            <person name="Mondo S."/>
            <person name="Pangilinan J."/>
            <person name="Riley R."/>
            <person name="LaButti K."/>
            <person name="Andreopoulos B."/>
            <person name="Lipzen A."/>
            <person name="Chen C."/>
            <person name="Yan M."/>
            <person name="Daum C."/>
            <person name="Ng V."/>
            <person name="Clum A."/>
            <person name="Steindorff A."/>
            <person name="Ohm R.A."/>
            <person name="Martin F."/>
            <person name="Silar P."/>
            <person name="Natvig D.O."/>
            <person name="Lalanne C."/>
            <person name="Gautier V."/>
            <person name="Ament-Velasquez S.L."/>
            <person name="Kruys A."/>
            <person name="Hutchinson M.I."/>
            <person name="Powell A.J."/>
            <person name="Barry K."/>
            <person name="Miller A.N."/>
            <person name="Grigoriev I.V."/>
            <person name="Debuchy R."/>
            <person name="Gladieux P."/>
            <person name="Hiltunen Thoren M."/>
            <person name="Johannesson H."/>
        </authorList>
    </citation>
    <scope>NUCLEOTIDE SEQUENCE</scope>
    <source>
        <strain evidence="8">CBS 990.96</strain>
    </source>
</reference>
<sequence>MDDQRPRIEAWLRSLAGPDDHPRRFTENLRILHPGSMEWLLESDDFTRWADNPGLALFCYGMAASGKSVLTASIVNELQKRHETDSTVGIAYVYITYSLAEYSKYARQLLCSILLQFSLRRQPLPEALTSLYADMTHHGREPRVEEIVQTIISTGRSYTKAFIIIDGLDQLGLDTQFDFPLAIATLHTKLRANIFATSRNESDFSYLLKNRDSTNSITLQMLTEESKLRDYVEEELRNLTHNKPGLLKKELQQQIIDQIVAHARGNFLIASQLIKILKSKSADPEQFVTMLQYPPQRLPRASNYHLNLDRIFDTTVERINSHPPKARELIFKAFLWTINVRKPLTTQALLHAITVDIGDKELDQYGLPRVEDVISLSLGLLTAQNDRVLCHRMIAKYLKEQVDKFFVDPDRLISDTCITYLNFEKLQSAPCVTKPQFEDQCRDYPLYNYAAKNWGHHARKASGVSPLTVEFLKSPRQPAVNFQAIQFSDDKEITELRGVTGLHLAAYFGLVDAVAQILEQKVFEAMVTDSLGRTPLWWAAKYGNELIAKVLLPHDTCTWHYMVRNGENGLARFILDAGQDVNMMDFWKLTALHVSAENTNAELAAILIAANAETETQDIHGITPLQKALNQLGLCGHGSPEFEIRRNFVDVLLKACPDTAKISVDGWRTAFSKHDSKTSTLVLSTNQHENGLVLRFTSGTPQYLLSIDENTERSLFHLDMSAWKWQEALQGGTRMPTEFKLKLGSNPNSQGDHFQIFLLEVDQEHWRYFISAAAQLADTNDTRKTTLWWNVMRDKSNNVDRWISRQHISNMSRVWIPKDGIDFFQRFIQELQERWLETCQSKQDELEHLRNTILETHKKKEDMNITSSLLQIGKDTIRFRNILQLQGEKAKLFSEEYHRKHGGVSSLKDLEGSIDNFTKATSQELNKLDEVSKDLLQMEFNLISIYEARKSTDLSSSMARLSWITFIFLPLTFISGLFGMNVDILESNPPWWWYFPFAGGIMTITFFAWMVSRWGMANDRLLGKKDLIG</sequence>
<dbReference type="AlphaFoldDB" id="A0AAN7GSI3"/>
<dbReference type="SUPFAM" id="SSF52540">
    <property type="entry name" value="P-loop containing nucleoside triphosphate hydrolases"/>
    <property type="match status" value="1"/>
</dbReference>
<dbReference type="Gene3D" id="3.40.50.300">
    <property type="entry name" value="P-loop containing nucleotide triphosphate hydrolases"/>
    <property type="match status" value="1"/>
</dbReference>
<evidence type="ECO:0000313" key="8">
    <source>
        <dbReference type="EMBL" id="KAK4223548.1"/>
    </source>
</evidence>
<dbReference type="InterPro" id="IPR045863">
    <property type="entry name" value="CorA_TM1_TM2"/>
</dbReference>
<evidence type="ECO:0000259" key="7">
    <source>
        <dbReference type="Pfam" id="PF24883"/>
    </source>
</evidence>
<dbReference type="Proteomes" id="UP001301958">
    <property type="component" value="Unassembled WGS sequence"/>
</dbReference>
<reference evidence="8" key="2">
    <citation type="submission" date="2023-05" db="EMBL/GenBank/DDBJ databases">
        <authorList>
            <consortium name="Lawrence Berkeley National Laboratory"/>
            <person name="Steindorff A."/>
            <person name="Hensen N."/>
            <person name="Bonometti L."/>
            <person name="Westerberg I."/>
            <person name="Brannstrom I.O."/>
            <person name="Guillou S."/>
            <person name="Cros-Aarteil S."/>
            <person name="Calhoun S."/>
            <person name="Haridas S."/>
            <person name="Kuo A."/>
            <person name="Mondo S."/>
            <person name="Pangilinan J."/>
            <person name="Riley R."/>
            <person name="Labutti K."/>
            <person name="Andreopoulos B."/>
            <person name="Lipzen A."/>
            <person name="Chen C."/>
            <person name="Yanf M."/>
            <person name="Daum C."/>
            <person name="Ng V."/>
            <person name="Clum A."/>
            <person name="Ohm R."/>
            <person name="Martin F."/>
            <person name="Silar P."/>
            <person name="Natvig D."/>
            <person name="Lalanne C."/>
            <person name="Gautier V."/>
            <person name="Ament-Velasquez S.L."/>
            <person name="Kruys A."/>
            <person name="Hutchinson M.I."/>
            <person name="Powell A.J."/>
            <person name="Barry K."/>
            <person name="Miller A.N."/>
            <person name="Grigoriev I.V."/>
            <person name="Debuchy R."/>
            <person name="Gladieux P."/>
            <person name="Thoren M.H."/>
            <person name="Johannesson H."/>
        </authorList>
    </citation>
    <scope>NUCLEOTIDE SEQUENCE</scope>
    <source>
        <strain evidence="8">CBS 990.96</strain>
    </source>
</reference>
<dbReference type="SMART" id="SM00248">
    <property type="entry name" value="ANK"/>
    <property type="match status" value="4"/>
</dbReference>
<dbReference type="SUPFAM" id="SSF144083">
    <property type="entry name" value="Magnesium transport protein CorA, transmembrane region"/>
    <property type="match status" value="1"/>
</dbReference>
<dbReference type="GO" id="GO:0046873">
    <property type="term" value="F:metal ion transmembrane transporter activity"/>
    <property type="evidence" value="ECO:0007669"/>
    <property type="project" value="InterPro"/>
</dbReference>
<dbReference type="InterPro" id="IPR056884">
    <property type="entry name" value="NPHP3-like_N"/>
</dbReference>
<dbReference type="InterPro" id="IPR036770">
    <property type="entry name" value="Ankyrin_rpt-contain_sf"/>
</dbReference>
<evidence type="ECO:0000256" key="1">
    <source>
        <dbReference type="ARBA" id="ARBA00004141"/>
    </source>
</evidence>
<feature type="transmembrane region" description="Helical" evidence="6">
    <location>
        <begin position="959"/>
        <end position="979"/>
    </location>
</feature>
<evidence type="ECO:0000256" key="3">
    <source>
        <dbReference type="ARBA" id="ARBA00022737"/>
    </source>
</evidence>
<keyword evidence="5 6" id="KW-0472">Membrane</keyword>